<evidence type="ECO:0000313" key="2">
    <source>
        <dbReference type="EMBL" id="KAL0438039.1"/>
    </source>
</evidence>
<feature type="domain" description="Mei2-like C-terminal RNA recognition motif" evidence="1">
    <location>
        <begin position="12"/>
        <end position="61"/>
    </location>
</feature>
<evidence type="ECO:0000259" key="1">
    <source>
        <dbReference type="Pfam" id="PF04059"/>
    </source>
</evidence>
<reference evidence="2" key="2">
    <citation type="journal article" date="2024" name="Plant">
        <title>Genomic evolution and insights into agronomic trait innovations of Sesamum species.</title>
        <authorList>
            <person name="Miao H."/>
            <person name="Wang L."/>
            <person name="Qu L."/>
            <person name="Liu H."/>
            <person name="Sun Y."/>
            <person name="Le M."/>
            <person name="Wang Q."/>
            <person name="Wei S."/>
            <person name="Zheng Y."/>
            <person name="Lin W."/>
            <person name="Duan Y."/>
            <person name="Cao H."/>
            <person name="Xiong S."/>
            <person name="Wang X."/>
            <person name="Wei L."/>
            <person name="Li C."/>
            <person name="Ma Q."/>
            <person name="Ju M."/>
            <person name="Zhao R."/>
            <person name="Li G."/>
            <person name="Mu C."/>
            <person name="Tian Q."/>
            <person name="Mei H."/>
            <person name="Zhang T."/>
            <person name="Gao T."/>
            <person name="Zhang H."/>
        </authorList>
    </citation>
    <scope>NUCLEOTIDE SEQUENCE</scope>
    <source>
        <strain evidence="2">KEN1</strain>
    </source>
</reference>
<dbReference type="EMBL" id="JACGWN010000008">
    <property type="protein sequence ID" value="KAL0438039.1"/>
    <property type="molecule type" value="Genomic_DNA"/>
</dbReference>
<reference evidence="2" key="1">
    <citation type="submission" date="2020-06" db="EMBL/GenBank/DDBJ databases">
        <authorList>
            <person name="Li T."/>
            <person name="Hu X."/>
            <person name="Zhang T."/>
            <person name="Song X."/>
            <person name="Zhang H."/>
            <person name="Dai N."/>
            <person name="Sheng W."/>
            <person name="Hou X."/>
            <person name="Wei L."/>
        </authorList>
    </citation>
    <scope>NUCLEOTIDE SEQUENCE</scope>
    <source>
        <strain evidence="2">KEN1</strain>
        <tissue evidence="2">Leaf</tissue>
    </source>
</reference>
<comment type="caution">
    <text evidence="2">The sequence shown here is derived from an EMBL/GenBank/DDBJ whole genome shotgun (WGS) entry which is preliminary data.</text>
</comment>
<dbReference type="AlphaFoldDB" id="A0AAW2W878"/>
<name>A0AAW2W878_9LAMI</name>
<dbReference type="InterPro" id="IPR007201">
    <property type="entry name" value="Mei2-like_Rrm_C"/>
</dbReference>
<accession>A0AAW2W878</accession>
<dbReference type="Pfam" id="PF04059">
    <property type="entry name" value="RRM_2"/>
    <property type="match status" value="1"/>
</dbReference>
<organism evidence="2">
    <name type="scientific">Sesamum latifolium</name>
    <dbReference type="NCBI Taxonomy" id="2727402"/>
    <lineage>
        <taxon>Eukaryota</taxon>
        <taxon>Viridiplantae</taxon>
        <taxon>Streptophyta</taxon>
        <taxon>Embryophyta</taxon>
        <taxon>Tracheophyta</taxon>
        <taxon>Spermatophyta</taxon>
        <taxon>Magnoliopsida</taxon>
        <taxon>eudicotyledons</taxon>
        <taxon>Gunneridae</taxon>
        <taxon>Pentapetalae</taxon>
        <taxon>asterids</taxon>
        <taxon>lamiids</taxon>
        <taxon>Lamiales</taxon>
        <taxon>Pedaliaceae</taxon>
        <taxon>Sesamum</taxon>
    </lineage>
</organism>
<protein>
    <submittedName>
        <fullName evidence="2">Protein MEI2-like 1</fullName>
    </submittedName>
</protein>
<gene>
    <name evidence="2" type="ORF">Slati_2286900</name>
</gene>
<proteinExistence type="predicted"/>
<sequence length="190" mass="21609">MLKFLDDCCKSYSLEYDFLYLPMDFRKKGNLGYAFVNFTSGVAALGFSKTLHNYKWETACTERGPITSRNLAIRPSWGRSQQWLSDARVCVVGIGVSVLSLKTLSRLFPYQKKTLFLFRSLRFLVTYMFDKLLQGKEALISRFKNSSFCCDRLDFLPVVLDPPRNGSDPNPCAPLVLGKLNRLVASSKAY</sequence>